<evidence type="ECO:0000256" key="1">
    <source>
        <dbReference type="SAM" id="Coils"/>
    </source>
</evidence>
<dbReference type="Pfam" id="PF00239">
    <property type="entry name" value="Resolvase"/>
    <property type="match status" value="1"/>
</dbReference>
<dbReference type="Proteomes" id="UP000095645">
    <property type="component" value="Unassembled WGS sequence"/>
</dbReference>
<sequence>MDIYATREELKSRQKNIFDLKLNVAYYARVSTDKEEQKTSIEHQWTFFEQLISDVKNWTLVDGYIDEGISGITVTHREEFQRMLQDAKAGKIDLIITKEITRFARNVLDSIRYTRELLDCGTAVWFRNDNINTLDEDSELRLSIMSGIAQEESRKLSSRVRFGHARSIQNGVVLGNSHIYGWDKRNGKLFLNPEEAKMVQLIFEKYALGNWSTHSLEQFLWECGYRNYKGGKIDSHVIANIIRNPKYKGYYVGGKVKIVDLFTKKQKFLPEDEWVMYKDDGTHVPAIVDEKLWEDANRIMEERSKNIKLKKTSYKQDNLFTGLIHCAEDKAAYWLKVRTVRGKAAKTWVCSHRIKQGAVSCRSKPVKEEILLEMISDVYNNLAQSNKSILHKYLELYEKEINKTEGTEEKIDNIQHEITVLEQKRDKLLDYNMGGYISDAEFLSRNKVFTQQIAEKKANLEQLKSMKPLSKTELTDQMDRILDYAKEYSCVKPKDITRAMIENTINNIEITPVNEKKAEVMIVFKSGSLHSPESVIPALGQEKTYTTETGYEYVVHSGISM</sequence>
<dbReference type="SMART" id="SM00857">
    <property type="entry name" value="Resolvase"/>
    <property type="match status" value="1"/>
</dbReference>
<feature type="domain" description="Resolvase/invertase-type recombinase catalytic" evidence="2">
    <location>
        <begin position="23"/>
        <end position="171"/>
    </location>
</feature>
<evidence type="ECO:0000313" key="4">
    <source>
        <dbReference type="EMBL" id="CUO03839.1"/>
    </source>
</evidence>
<dbReference type="AlphaFoldDB" id="A0A174BUK5"/>
<dbReference type="PANTHER" id="PTHR30461">
    <property type="entry name" value="DNA-INVERTASE FROM LAMBDOID PROPHAGE"/>
    <property type="match status" value="1"/>
</dbReference>
<evidence type="ECO:0000259" key="3">
    <source>
        <dbReference type="PROSITE" id="PS51737"/>
    </source>
</evidence>
<evidence type="ECO:0000313" key="5">
    <source>
        <dbReference type="EMBL" id="CUQ39083.1"/>
    </source>
</evidence>
<name>A0A174BUK5_9FIRM</name>
<feature type="domain" description="Recombinase" evidence="3">
    <location>
        <begin position="179"/>
        <end position="306"/>
    </location>
</feature>
<dbReference type="RefSeq" id="WP_008704253.1">
    <property type="nucleotide sequence ID" value="NZ_CYZP01000013.1"/>
</dbReference>
<evidence type="ECO:0000259" key="2">
    <source>
        <dbReference type="PROSITE" id="PS51736"/>
    </source>
</evidence>
<dbReference type="InterPro" id="IPR025827">
    <property type="entry name" value="Zn_ribbon_recom_dom"/>
</dbReference>
<dbReference type="GO" id="GO:0003677">
    <property type="term" value="F:DNA binding"/>
    <property type="evidence" value="ECO:0007669"/>
    <property type="project" value="InterPro"/>
</dbReference>
<dbReference type="InterPro" id="IPR050639">
    <property type="entry name" value="SSR_resolvase"/>
</dbReference>
<protein>
    <submittedName>
        <fullName evidence="4">Transposon Tn1000 resolvase</fullName>
    </submittedName>
</protein>
<gene>
    <name evidence="4" type="primary">tnpR_2</name>
    <name evidence="4" type="ORF">ERS852476_01716</name>
    <name evidence="5" type="ORF">ERS852569_03593</name>
</gene>
<reference evidence="6 7" key="1">
    <citation type="submission" date="2015-09" db="EMBL/GenBank/DDBJ databases">
        <authorList>
            <consortium name="Pathogen Informatics"/>
        </authorList>
    </citation>
    <scope>NUCLEOTIDE SEQUENCE [LARGE SCALE GENOMIC DNA]</scope>
    <source>
        <strain evidence="4 6">2789STDY5834861</strain>
        <strain evidence="5 7">2789STDY5834957</strain>
    </source>
</reference>
<dbReference type="PROSITE" id="PS51736">
    <property type="entry name" value="RECOMBINASES_3"/>
    <property type="match status" value="1"/>
</dbReference>
<keyword evidence="1" id="KW-0175">Coiled coil</keyword>
<evidence type="ECO:0000313" key="6">
    <source>
        <dbReference type="Proteomes" id="UP000095645"/>
    </source>
</evidence>
<dbReference type="Pfam" id="PF07508">
    <property type="entry name" value="Recombinase"/>
    <property type="match status" value="1"/>
</dbReference>
<dbReference type="CDD" id="cd00338">
    <property type="entry name" value="Ser_Recombinase"/>
    <property type="match status" value="1"/>
</dbReference>
<feature type="coiled-coil region" evidence="1">
    <location>
        <begin position="397"/>
        <end position="466"/>
    </location>
</feature>
<dbReference type="SUPFAM" id="SSF53041">
    <property type="entry name" value="Resolvase-like"/>
    <property type="match status" value="1"/>
</dbReference>
<dbReference type="Gene3D" id="3.90.1750.20">
    <property type="entry name" value="Putative Large Serine Recombinase, Chain B, Domain 2"/>
    <property type="match status" value="1"/>
</dbReference>
<dbReference type="InterPro" id="IPR036162">
    <property type="entry name" value="Resolvase-like_N_sf"/>
</dbReference>
<dbReference type="PROSITE" id="PS51737">
    <property type="entry name" value="RECOMBINASE_DNA_BIND"/>
    <property type="match status" value="1"/>
</dbReference>
<dbReference type="InterPro" id="IPR011109">
    <property type="entry name" value="DNA_bind_recombinase_dom"/>
</dbReference>
<dbReference type="Proteomes" id="UP000095762">
    <property type="component" value="Unassembled WGS sequence"/>
</dbReference>
<dbReference type="GO" id="GO:0000150">
    <property type="term" value="F:DNA strand exchange activity"/>
    <property type="evidence" value="ECO:0007669"/>
    <property type="project" value="InterPro"/>
</dbReference>
<organism evidence="4 6">
    <name type="scientific">Blautia obeum</name>
    <dbReference type="NCBI Taxonomy" id="40520"/>
    <lineage>
        <taxon>Bacteria</taxon>
        <taxon>Bacillati</taxon>
        <taxon>Bacillota</taxon>
        <taxon>Clostridia</taxon>
        <taxon>Lachnospirales</taxon>
        <taxon>Lachnospiraceae</taxon>
        <taxon>Blautia</taxon>
    </lineage>
</organism>
<evidence type="ECO:0000313" key="7">
    <source>
        <dbReference type="Proteomes" id="UP000095762"/>
    </source>
</evidence>
<dbReference type="EMBL" id="CZBP01000041">
    <property type="protein sequence ID" value="CUQ39083.1"/>
    <property type="molecule type" value="Genomic_DNA"/>
</dbReference>
<dbReference type="Pfam" id="PF13408">
    <property type="entry name" value="Zn_ribbon_recom"/>
    <property type="match status" value="1"/>
</dbReference>
<dbReference type="PANTHER" id="PTHR30461:SF23">
    <property type="entry name" value="DNA RECOMBINASE-RELATED"/>
    <property type="match status" value="1"/>
</dbReference>
<dbReference type="Gene3D" id="3.40.50.1390">
    <property type="entry name" value="Resolvase, N-terminal catalytic domain"/>
    <property type="match status" value="1"/>
</dbReference>
<accession>A0A174BUK5</accession>
<dbReference type="EMBL" id="CYZP01000013">
    <property type="protein sequence ID" value="CUO03839.1"/>
    <property type="molecule type" value="Genomic_DNA"/>
</dbReference>
<dbReference type="InterPro" id="IPR006119">
    <property type="entry name" value="Resolv_N"/>
</dbReference>
<proteinExistence type="predicted"/>
<dbReference type="InterPro" id="IPR038109">
    <property type="entry name" value="DNA_bind_recomb_sf"/>
</dbReference>